<proteinExistence type="predicted"/>
<accession>A0AAU8AU34</accession>
<organism evidence="1">
    <name type="scientific">Dulem virus 147</name>
    <dbReference type="NCBI Taxonomy" id="3145624"/>
    <lineage>
        <taxon>Viruses</taxon>
        <taxon>Monodnaviria</taxon>
        <taxon>Sangervirae</taxon>
        <taxon>Phixviricota</taxon>
        <taxon>Malgrandaviricetes</taxon>
        <taxon>Petitvirales</taxon>
        <taxon>Microviridae</taxon>
        <taxon>Microvirus</taxon>
    </lineage>
</organism>
<sequence>MNLNSGGIVMILGELLVTNRDWSEDDILVVVTKDDLDPAPLRPRFARSVFGDRQVLWFKDRVVMIL</sequence>
<evidence type="ECO:0000313" key="1">
    <source>
        <dbReference type="EMBL" id="XCD03448.1"/>
    </source>
</evidence>
<protein>
    <submittedName>
        <fullName evidence="1">Uncharacterized protein</fullName>
    </submittedName>
</protein>
<dbReference type="EMBL" id="PP511359">
    <property type="protein sequence ID" value="XCD03448.1"/>
    <property type="molecule type" value="Genomic_DNA"/>
</dbReference>
<name>A0AAU8AU34_9VIRU</name>
<reference evidence="1" key="1">
    <citation type="submission" date="2024-03" db="EMBL/GenBank/DDBJ databases">
        <title>Diverse circular DNA viruses in blood, oral, and fecal samples of captive lemurs.</title>
        <authorList>
            <person name="Paietta E.N."/>
            <person name="Kraberger S."/>
            <person name="Lund M.C."/>
            <person name="Custer J.M."/>
            <person name="Vargas K.M."/>
            <person name="Ehmke E.E."/>
            <person name="Yoder A.D."/>
            <person name="Varsani A."/>
        </authorList>
    </citation>
    <scope>NUCLEOTIDE SEQUENCE</scope>
    <source>
        <strain evidence="1">Duke_18_69</strain>
    </source>
</reference>